<protein>
    <submittedName>
        <fullName evidence="10">ABC transporter</fullName>
    </submittedName>
</protein>
<gene>
    <name evidence="10" type="ORF">THC_1795</name>
</gene>
<dbReference type="InterPro" id="IPR003439">
    <property type="entry name" value="ABC_transporter-like_ATP-bd"/>
</dbReference>
<evidence type="ECO:0000256" key="4">
    <source>
        <dbReference type="ARBA" id="ARBA00022741"/>
    </source>
</evidence>
<dbReference type="GO" id="GO:0015408">
    <property type="term" value="F:ABC-type ferric iron transporter activity"/>
    <property type="evidence" value="ECO:0007669"/>
    <property type="project" value="InterPro"/>
</dbReference>
<dbReference type="EMBL" id="AP014945">
    <property type="protein sequence ID" value="BAU24154.1"/>
    <property type="molecule type" value="Genomic_DNA"/>
</dbReference>
<evidence type="ECO:0000256" key="2">
    <source>
        <dbReference type="ARBA" id="ARBA00022475"/>
    </source>
</evidence>
<dbReference type="GO" id="GO:0005524">
    <property type="term" value="F:ATP binding"/>
    <property type="evidence" value="ECO:0007669"/>
    <property type="project" value="UniProtKB-KW"/>
</dbReference>
<evidence type="ECO:0000256" key="6">
    <source>
        <dbReference type="ARBA" id="ARBA00023004"/>
    </source>
</evidence>
<keyword evidence="1" id="KW-0813">Transport</keyword>
<dbReference type="GO" id="GO:0016020">
    <property type="term" value="C:membrane"/>
    <property type="evidence" value="ECO:0007669"/>
    <property type="project" value="InterPro"/>
</dbReference>
<evidence type="ECO:0000313" key="11">
    <source>
        <dbReference type="Proteomes" id="UP000068196"/>
    </source>
</evidence>
<dbReference type="Gene3D" id="3.40.50.300">
    <property type="entry name" value="P-loop containing nucleotide triphosphate hydrolases"/>
    <property type="match status" value="1"/>
</dbReference>
<evidence type="ECO:0000256" key="3">
    <source>
        <dbReference type="ARBA" id="ARBA00022496"/>
    </source>
</evidence>
<organism evidence="10 11">
    <name type="scientific">Caldimicrobium thiodismutans</name>
    <dbReference type="NCBI Taxonomy" id="1653476"/>
    <lineage>
        <taxon>Bacteria</taxon>
        <taxon>Pseudomonadati</taxon>
        <taxon>Thermodesulfobacteriota</taxon>
        <taxon>Thermodesulfobacteria</taxon>
        <taxon>Thermodesulfobacteriales</taxon>
        <taxon>Thermodesulfobacteriaceae</taxon>
        <taxon>Caldimicrobium</taxon>
    </lineage>
</organism>
<proteinExistence type="predicted"/>
<dbReference type="InterPro" id="IPR003593">
    <property type="entry name" value="AAA+_ATPase"/>
</dbReference>
<dbReference type="Proteomes" id="UP000068196">
    <property type="component" value="Chromosome"/>
</dbReference>
<dbReference type="InterPro" id="IPR008995">
    <property type="entry name" value="Mo/tungstate-bd_C_term_dom"/>
</dbReference>
<keyword evidence="7" id="KW-0406">Ion transport</keyword>
<feature type="domain" description="ABC transporter" evidence="9">
    <location>
        <begin position="2"/>
        <end position="232"/>
    </location>
</feature>
<name>A0A0U4W523_9BACT</name>
<dbReference type="AlphaFoldDB" id="A0A0U4W523"/>
<dbReference type="InterPro" id="IPR027417">
    <property type="entry name" value="P-loop_NTPase"/>
</dbReference>
<dbReference type="SMART" id="SM00382">
    <property type="entry name" value="AAA"/>
    <property type="match status" value="1"/>
</dbReference>
<evidence type="ECO:0000256" key="5">
    <source>
        <dbReference type="ARBA" id="ARBA00022840"/>
    </source>
</evidence>
<sequence>MIQVENLWVEYRDFSLKEINLTVPSSSCHLLIGPTGCGKTTLLEAILGFKKVSQGSIFLEGKDISHLPVHKRGFSYVPQDLAIFPHLTVEENITYGIKFGKVENKQERIRFAFELAEAFGISHLLKKKASFLSGGERQRVALARALASGQRYLLLDEPFSSLHEGLKRELWLLLKELQKTLGLTILMVSHDLEETFFMADYVTVMIEGKILQSDTKEKVYREPKNIKVASYFGIKNIFNGIIKKIDHKDATIFCEEINKEITLPREKILKISSSQIKFGIREEEIIILRPDLPSKKENLIEGIVEEIYPFGPKTWVRFKPLYSKKAIEIILPDYALNKINLRPSKKITVTLPKEKIFVLEED</sequence>
<evidence type="ECO:0000256" key="1">
    <source>
        <dbReference type="ARBA" id="ARBA00022448"/>
    </source>
</evidence>
<dbReference type="PROSITE" id="PS50893">
    <property type="entry name" value="ABC_TRANSPORTER_2"/>
    <property type="match status" value="1"/>
</dbReference>
<accession>A0A0U4W523</accession>
<keyword evidence="6" id="KW-0408">Iron</keyword>
<reference evidence="11" key="2">
    <citation type="journal article" date="2016" name="Int. J. Syst. Evol. Microbiol.">
        <title>Caldimicrobium thiodismutans sp. nov., a sulfur-disproportionating bacterium isolated from a hot spring.</title>
        <authorList>
            <person name="Kojima H."/>
            <person name="Umezawa K."/>
            <person name="Fukui M."/>
        </authorList>
    </citation>
    <scope>NUCLEOTIDE SEQUENCE [LARGE SCALE GENOMIC DNA]</scope>
    <source>
        <strain evidence="11">TF1</strain>
    </source>
</reference>
<evidence type="ECO:0000313" key="10">
    <source>
        <dbReference type="EMBL" id="BAU24154.1"/>
    </source>
</evidence>
<keyword evidence="4" id="KW-0547">Nucleotide-binding</keyword>
<dbReference type="RefSeq" id="WP_068516417.1">
    <property type="nucleotide sequence ID" value="NZ_AP014945.1"/>
</dbReference>
<keyword evidence="8" id="KW-0472">Membrane</keyword>
<dbReference type="KEGG" id="cthi:THC_1795"/>
<keyword evidence="2" id="KW-1003">Cell membrane</keyword>
<dbReference type="CDD" id="cd03259">
    <property type="entry name" value="ABC_Carb_Solutes_like"/>
    <property type="match status" value="1"/>
</dbReference>
<dbReference type="SUPFAM" id="SSF50331">
    <property type="entry name" value="MOP-like"/>
    <property type="match status" value="1"/>
</dbReference>
<dbReference type="Pfam" id="PF00005">
    <property type="entry name" value="ABC_tran"/>
    <property type="match status" value="1"/>
</dbReference>
<dbReference type="PANTHER" id="PTHR42781:SF4">
    <property type="entry name" value="SPERMIDINE_PUTRESCINE IMPORT ATP-BINDING PROTEIN POTA"/>
    <property type="match status" value="1"/>
</dbReference>
<dbReference type="STRING" id="1653476.THC_1795"/>
<reference evidence="10 11" key="1">
    <citation type="journal article" date="2016" name="Int. J. Syst. Evol. Microbiol.">
        <title>Caldimicrobium thiodismutans sp. nov., a sulfur-disproportionating bacterium isolated from a hot spring, and emended description of the genus Caldimicrobium.</title>
        <authorList>
            <person name="Kojima H."/>
            <person name="Umezawa K."/>
            <person name="Fukui M."/>
        </authorList>
    </citation>
    <scope>NUCLEOTIDE SEQUENCE [LARGE SCALE GENOMIC DNA]</scope>
    <source>
        <strain evidence="10 11">TF1</strain>
    </source>
</reference>
<dbReference type="InterPro" id="IPR050093">
    <property type="entry name" value="ABC_SmlMolc_Importer"/>
</dbReference>
<dbReference type="InterPro" id="IPR015853">
    <property type="entry name" value="ABC_transpr_FbpC"/>
</dbReference>
<evidence type="ECO:0000259" key="9">
    <source>
        <dbReference type="PROSITE" id="PS50893"/>
    </source>
</evidence>
<keyword evidence="3" id="KW-0410">Iron transport</keyword>
<dbReference type="PROSITE" id="PS00211">
    <property type="entry name" value="ABC_TRANSPORTER_1"/>
    <property type="match status" value="1"/>
</dbReference>
<keyword evidence="11" id="KW-1185">Reference proteome</keyword>
<evidence type="ECO:0000256" key="7">
    <source>
        <dbReference type="ARBA" id="ARBA00023065"/>
    </source>
</evidence>
<keyword evidence="5" id="KW-0067">ATP-binding</keyword>
<dbReference type="SUPFAM" id="SSF52540">
    <property type="entry name" value="P-loop containing nucleoside triphosphate hydrolases"/>
    <property type="match status" value="1"/>
</dbReference>
<dbReference type="PANTHER" id="PTHR42781">
    <property type="entry name" value="SPERMIDINE/PUTRESCINE IMPORT ATP-BINDING PROTEIN POTA"/>
    <property type="match status" value="1"/>
</dbReference>
<dbReference type="InterPro" id="IPR017871">
    <property type="entry name" value="ABC_transporter-like_CS"/>
</dbReference>
<dbReference type="GO" id="GO:0016887">
    <property type="term" value="F:ATP hydrolysis activity"/>
    <property type="evidence" value="ECO:0007669"/>
    <property type="project" value="InterPro"/>
</dbReference>
<evidence type="ECO:0000256" key="8">
    <source>
        <dbReference type="ARBA" id="ARBA00023136"/>
    </source>
</evidence>
<dbReference type="OrthoDB" id="9802264at2"/>